<sequence length="334" mass="36977">MPRVPAHLLECVLGMPQGGMRTADVARAINCHVCTVRRLRQRYRETGWTADRPRSGRPRVTPAEDQYSQNLTPAGQVQDGNHCPSYTRNALSLQCSDSPAYCGQRVCRPVVRQVLTSNNGAYGPQTHLSLDQAGLAKIALLTSRGFVSPGLMVRFVFIFEGMSVTPRPVLWSGIDLEVEGLSWSGGGGGGGGSQHRRTEQVVIADSLNAMCYREDILLPHVVPFLQAHPDMTLQHDNTTNHTAHSVRDFLKDRNVSVLPWPAKSLDLNPIEHIWNLLDQRVRAKYTPPRNVQEHAGALLEDWGNISQQVLANLVQSMRRRCTAVLNAAGGHTRY</sequence>
<dbReference type="Proteomes" id="UP000694395">
    <property type="component" value="Chromosome Y"/>
</dbReference>
<feature type="compositionally biased region" description="Polar residues" evidence="1">
    <location>
        <begin position="66"/>
        <end position="79"/>
    </location>
</feature>
<accession>A0A8K9UQ62</accession>
<evidence type="ECO:0000313" key="3">
    <source>
        <dbReference type="Ensembl" id="ENSOMYP00000114758.1"/>
    </source>
</evidence>
<dbReference type="AlphaFoldDB" id="A0A8K9UQ62"/>
<reference evidence="3" key="2">
    <citation type="submission" date="2025-08" db="UniProtKB">
        <authorList>
            <consortium name="Ensembl"/>
        </authorList>
    </citation>
    <scope>IDENTIFICATION</scope>
</reference>
<dbReference type="InterPro" id="IPR038717">
    <property type="entry name" value="Tc1-like_DDE_dom"/>
</dbReference>
<dbReference type="InterPro" id="IPR009057">
    <property type="entry name" value="Homeodomain-like_sf"/>
</dbReference>
<evidence type="ECO:0000259" key="2">
    <source>
        <dbReference type="Pfam" id="PF13358"/>
    </source>
</evidence>
<organism evidence="3 4">
    <name type="scientific">Oncorhynchus mykiss</name>
    <name type="common">Rainbow trout</name>
    <name type="synonym">Salmo gairdneri</name>
    <dbReference type="NCBI Taxonomy" id="8022"/>
    <lineage>
        <taxon>Eukaryota</taxon>
        <taxon>Metazoa</taxon>
        <taxon>Chordata</taxon>
        <taxon>Craniata</taxon>
        <taxon>Vertebrata</taxon>
        <taxon>Euteleostomi</taxon>
        <taxon>Actinopterygii</taxon>
        <taxon>Neopterygii</taxon>
        <taxon>Teleostei</taxon>
        <taxon>Protacanthopterygii</taxon>
        <taxon>Salmoniformes</taxon>
        <taxon>Salmonidae</taxon>
        <taxon>Salmoninae</taxon>
        <taxon>Oncorhynchus</taxon>
    </lineage>
</organism>
<dbReference type="Gene3D" id="3.30.420.10">
    <property type="entry name" value="Ribonuclease H-like superfamily/Ribonuclease H"/>
    <property type="match status" value="1"/>
</dbReference>
<dbReference type="SUPFAM" id="SSF46689">
    <property type="entry name" value="Homeodomain-like"/>
    <property type="match status" value="1"/>
</dbReference>
<dbReference type="GO" id="GO:0003676">
    <property type="term" value="F:nucleic acid binding"/>
    <property type="evidence" value="ECO:0007669"/>
    <property type="project" value="InterPro"/>
</dbReference>
<keyword evidence="4" id="KW-1185">Reference proteome</keyword>
<name>A0A8K9UQ62_ONCMY</name>
<reference evidence="3" key="1">
    <citation type="submission" date="2020-07" db="EMBL/GenBank/DDBJ databases">
        <title>A long reads based de novo assembly of the rainbow trout Arlee double haploid line genome.</title>
        <authorList>
            <person name="Gao G."/>
            <person name="Palti Y."/>
        </authorList>
    </citation>
    <scope>NUCLEOTIDE SEQUENCE [LARGE SCALE GENOMIC DNA]</scope>
</reference>
<proteinExistence type="predicted"/>
<evidence type="ECO:0000256" key="1">
    <source>
        <dbReference type="SAM" id="MobiDB-lite"/>
    </source>
</evidence>
<dbReference type="Ensembl" id="ENSOMYT00000124883.1">
    <property type="protein sequence ID" value="ENSOMYP00000114758.1"/>
    <property type="gene ID" value="ENSOMYG00000060225.1"/>
</dbReference>
<dbReference type="Pfam" id="PF13551">
    <property type="entry name" value="HTH_29"/>
    <property type="match status" value="1"/>
</dbReference>
<dbReference type="Pfam" id="PF13358">
    <property type="entry name" value="DDE_3"/>
    <property type="match status" value="1"/>
</dbReference>
<reference evidence="3" key="3">
    <citation type="submission" date="2025-09" db="UniProtKB">
        <authorList>
            <consortium name="Ensembl"/>
        </authorList>
    </citation>
    <scope>IDENTIFICATION</scope>
</reference>
<protein>
    <recommendedName>
        <fullName evidence="2">Tc1-like transposase DDE domain-containing protein</fullName>
    </recommendedName>
</protein>
<dbReference type="GeneTree" id="ENSGT00940000166084"/>
<dbReference type="InterPro" id="IPR036397">
    <property type="entry name" value="RNaseH_sf"/>
</dbReference>
<evidence type="ECO:0000313" key="4">
    <source>
        <dbReference type="Proteomes" id="UP000694395"/>
    </source>
</evidence>
<feature type="domain" description="Tc1-like transposase DDE" evidence="2">
    <location>
        <begin position="228"/>
        <end position="283"/>
    </location>
</feature>
<feature type="region of interest" description="Disordered" evidence="1">
    <location>
        <begin position="47"/>
        <end position="79"/>
    </location>
</feature>